<sequence>MEEFHENASKLFVDPLTPKTFGKLLLGLLLIIPTYCFMLLTTFLYGVIWLISALIFMITHREFQCVEVVLHFLFRYGCCKPMDLLKNLLCGCCVWSEEFNFDYYEEQERSRYVVKLMHVFDRLTLKLHTEATVFKHEVVDVSNIEEVGEVEEEHQQNTRVPPPPPQVSFFCDCGNREHVTIENGCVPSAGLIPPDSGDVYICSIQEYSSSSDEERPCSVNDKVFEVASSDEEDGPKPYFREKVPKP</sequence>
<gene>
    <name evidence="3" type="primary">EE32</name>
</gene>
<keyword evidence="2" id="KW-0472">Membrane</keyword>
<feature type="transmembrane region" description="Helical" evidence="2">
    <location>
        <begin position="24"/>
        <end position="51"/>
    </location>
</feature>
<keyword evidence="2" id="KW-0812">Transmembrane</keyword>
<evidence type="ECO:0000313" key="4">
    <source>
        <dbReference type="Proteomes" id="UP000134173"/>
    </source>
</evidence>
<dbReference type="Proteomes" id="UP000134173">
    <property type="component" value="Segment"/>
</dbReference>
<evidence type="ECO:0000313" key="3">
    <source>
        <dbReference type="EMBL" id="AGE10002.2"/>
    </source>
</evidence>
<accession>M4JTY9</accession>
<dbReference type="GeneID" id="15486272"/>
<dbReference type="RefSeq" id="YP_007969848.2">
    <property type="nucleotide sequence ID" value="NC_020474.2"/>
</dbReference>
<organism evidence="3 4">
    <name type="scientific">Elephantid herpesvirus 1</name>
    <name type="common">EIHV-1</name>
    <name type="synonym">Elephant endotheliotropic herpesvirus</name>
    <dbReference type="NCBI Taxonomy" id="146015"/>
    <lineage>
        <taxon>Viruses</taxon>
        <taxon>Duplodnaviria</taxon>
        <taxon>Heunggongvirae</taxon>
        <taxon>Peploviricota</taxon>
        <taxon>Herviviricetes</taxon>
        <taxon>Herpesvirales</taxon>
        <taxon>Orthoherpesviridae</taxon>
        <taxon>Betaherpesvirinae</taxon>
        <taxon>Proboscivirus</taxon>
        <taxon>Proboscivirus elephantidbeta1</taxon>
    </lineage>
</organism>
<evidence type="ECO:0000256" key="1">
    <source>
        <dbReference type="SAM" id="MobiDB-lite"/>
    </source>
</evidence>
<evidence type="ECO:0000256" key="2">
    <source>
        <dbReference type="SAM" id="Phobius"/>
    </source>
</evidence>
<feature type="compositionally biased region" description="Basic and acidic residues" evidence="1">
    <location>
        <begin position="234"/>
        <end position="246"/>
    </location>
</feature>
<dbReference type="EMBL" id="KC462165">
    <property type="protein sequence ID" value="AGE10002.2"/>
    <property type="molecule type" value="Genomic_DNA"/>
</dbReference>
<keyword evidence="2" id="KW-1133">Transmembrane helix</keyword>
<reference evidence="3 4" key="1">
    <citation type="journal article" date="2013" name="J. Virol.">
        <title>Complete Genome Sequences of Elephant Endotheliotropic Herpesviruses 1A and 1B Determined Directly from Fatal Cases.</title>
        <authorList>
            <person name="Wilkie G.S."/>
            <person name="Davison A.J."/>
            <person name="Watson M."/>
            <person name="Kerr K."/>
            <person name="Sanderson S."/>
            <person name="Bouts T."/>
            <person name="Steinbach F."/>
            <person name="Dastjerdi A."/>
        </authorList>
    </citation>
    <scope>NUCLEOTIDE SEQUENCE [LARGE SCALE GENOMIC DNA]</scope>
    <source>
        <strain evidence="3 4">Raman</strain>
    </source>
</reference>
<protein>
    <submittedName>
        <fullName evidence="3">Protein EE32</fullName>
    </submittedName>
</protein>
<keyword evidence="4" id="KW-1185">Reference proteome</keyword>
<proteinExistence type="predicted"/>
<dbReference type="OrthoDB" id="33299at10239"/>
<feature type="region of interest" description="Disordered" evidence="1">
    <location>
        <begin position="226"/>
        <end position="246"/>
    </location>
</feature>
<organismHost>
    <name type="scientific">Elephantidae</name>
    <name type="common">elephants</name>
    <dbReference type="NCBI Taxonomy" id="9780"/>
</organismHost>
<dbReference type="KEGG" id="vg:15486272"/>
<name>M4JTY9_ELHV1</name>